<dbReference type="PROSITE" id="PS51192">
    <property type="entry name" value="HELICASE_ATP_BIND_1"/>
    <property type="match status" value="1"/>
</dbReference>
<keyword evidence="4" id="KW-0238">DNA-binding</keyword>
<evidence type="ECO:0000256" key="8">
    <source>
        <dbReference type="ARBA" id="ARBA00034808"/>
    </source>
</evidence>
<feature type="compositionally biased region" description="Basic and acidic residues" evidence="10">
    <location>
        <begin position="71"/>
        <end position="83"/>
    </location>
</feature>
<evidence type="ECO:0000256" key="5">
    <source>
        <dbReference type="ARBA" id="ARBA00023235"/>
    </source>
</evidence>
<dbReference type="InterPro" id="IPR001650">
    <property type="entry name" value="Helicase_C-like"/>
</dbReference>
<evidence type="ECO:0000256" key="1">
    <source>
        <dbReference type="ARBA" id="ARBA00005446"/>
    </source>
</evidence>
<comment type="caution">
    <text evidence="14">The sequence shown here is derived from an EMBL/GenBank/DDBJ whole genome shotgun (WGS) entry which is preliminary data.</text>
</comment>
<accession>A0ABR1IP16</accession>
<keyword evidence="2" id="KW-0547">Nucleotide-binding</keyword>
<feature type="domain" description="C2H2-type" evidence="11">
    <location>
        <begin position="205"/>
        <end position="228"/>
    </location>
</feature>
<evidence type="ECO:0000256" key="9">
    <source>
        <dbReference type="PROSITE-ProRule" id="PRU00042"/>
    </source>
</evidence>
<dbReference type="PANTHER" id="PTHR13710">
    <property type="entry name" value="DNA HELICASE RECQ FAMILY MEMBER"/>
    <property type="match status" value="1"/>
</dbReference>
<keyword evidence="6" id="KW-0539">Nucleus</keyword>
<evidence type="ECO:0000313" key="15">
    <source>
        <dbReference type="Proteomes" id="UP001498398"/>
    </source>
</evidence>
<dbReference type="EC" id="5.6.2.4" evidence="8"/>
<comment type="similarity">
    <text evidence="1">Belongs to the helicase family. RecQ subfamily.</text>
</comment>
<keyword evidence="9" id="KW-0479">Metal-binding</keyword>
<keyword evidence="9" id="KW-0863">Zinc-finger</keyword>
<dbReference type="PROSITE" id="PS50157">
    <property type="entry name" value="ZINC_FINGER_C2H2_2"/>
    <property type="match status" value="1"/>
</dbReference>
<dbReference type="Gene3D" id="3.40.50.300">
    <property type="entry name" value="P-loop containing nucleotide triphosphate hydrolases"/>
    <property type="match status" value="2"/>
</dbReference>
<protein>
    <recommendedName>
        <fullName evidence="8">DNA 3'-5' helicase</fullName>
        <ecNumber evidence="8">5.6.2.4</ecNumber>
    </recommendedName>
</protein>
<dbReference type="SMART" id="SM00355">
    <property type="entry name" value="ZnF_C2H2"/>
    <property type="match status" value="3"/>
</dbReference>
<name>A0ABR1IP16_9AGAR</name>
<dbReference type="SMART" id="SM00490">
    <property type="entry name" value="HELICc"/>
    <property type="match status" value="1"/>
</dbReference>
<feature type="compositionally biased region" description="Low complexity" evidence="10">
    <location>
        <begin position="1503"/>
        <end position="1516"/>
    </location>
</feature>
<dbReference type="Proteomes" id="UP001498398">
    <property type="component" value="Unassembled WGS sequence"/>
</dbReference>
<dbReference type="PANTHER" id="PTHR13710:SF153">
    <property type="entry name" value="RECQ-LIKE DNA HELICASE BLM"/>
    <property type="match status" value="1"/>
</dbReference>
<evidence type="ECO:0000259" key="13">
    <source>
        <dbReference type="PROSITE" id="PS51194"/>
    </source>
</evidence>
<dbReference type="EMBL" id="JBANRG010000083">
    <property type="protein sequence ID" value="KAK7437681.1"/>
    <property type="molecule type" value="Genomic_DNA"/>
</dbReference>
<proteinExistence type="inferred from homology"/>
<dbReference type="Pfam" id="PF00270">
    <property type="entry name" value="DEAD"/>
    <property type="match status" value="1"/>
</dbReference>
<evidence type="ECO:0000256" key="7">
    <source>
        <dbReference type="ARBA" id="ARBA00034617"/>
    </source>
</evidence>
<dbReference type="SUPFAM" id="SSF52540">
    <property type="entry name" value="P-loop containing nucleoside triphosphate hydrolases"/>
    <property type="match status" value="1"/>
</dbReference>
<feature type="region of interest" description="Disordered" evidence="10">
    <location>
        <begin position="1461"/>
        <end position="1522"/>
    </location>
</feature>
<evidence type="ECO:0000259" key="12">
    <source>
        <dbReference type="PROSITE" id="PS51192"/>
    </source>
</evidence>
<evidence type="ECO:0000256" key="4">
    <source>
        <dbReference type="ARBA" id="ARBA00023125"/>
    </source>
</evidence>
<evidence type="ECO:0000256" key="3">
    <source>
        <dbReference type="ARBA" id="ARBA00022840"/>
    </source>
</evidence>
<dbReference type="Pfam" id="PF00271">
    <property type="entry name" value="Helicase_C"/>
    <property type="match status" value="1"/>
</dbReference>
<keyword evidence="15" id="KW-1185">Reference proteome</keyword>
<feature type="compositionally biased region" description="Acidic residues" evidence="10">
    <location>
        <begin position="1481"/>
        <end position="1490"/>
    </location>
</feature>
<feature type="region of interest" description="Disordered" evidence="10">
    <location>
        <begin position="55"/>
        <end position="117"/>
    </location>
</feature>
<dbReference type="InterPro" id="IPR013087">
    <property type="entry name" value="Znf_C2H2_type"/>
</dbReference>
<feature type="domain" description="Helicase C-terminal" evidence="13">
    <location>
        <begin position="1268"/>
        <end position="1422"/>
    </location>
</feature>
<dbReference type="PROSITE" id="PS51194">
    <property type="entry name" value="HELICASE_CTER"/>
    <property type="match status" value="1"/>
</dbReference>
<comment type="catalytic activity">
    <reaction evidence="7">
        <text>Couples ATP hydrolysis with the unwinding of duplex DNA by translocating in the 3'-5' direction.</text>
        <dbReference type="EC" id="5.6.2.4"/>
    </reaction>
</comment>
<dbReference type="InterPro" id="IPR011545">
    <property type="entry name" value="DEAD/DEAH_box_helicase_dom"/>
</dbReference>
<evidence type="ECO:0000256" key="10">
    <source>
        <dbReference type="SAM" id="MobiDB-lite"/>
    </source>
</evidence>
<feature type="domain" description="Helicase ATP-binding" evidence="12">
    <location>
        <begin position="1085"/>
        <end position="1245"/>
    </location>
</feature>
<keyword evidence="9" id="KW-0862">Zinc</keyword>
<evidence type="ECO:0000313" key="14">
    <source>
        <dbReference type="EMBL" id="KAK7437681.1"/>
    </source>
</evidence>
<reference evidence="14 15" key="1">
    <citation type="submission" date="2024-01" db="EMBL/GenBank/DDBJ databases">
        <title>A draft genome for the cacao thread blight pathogen Marasmiellus scandens.</title>
        <authorList>
            <person name="Baruah I.K."/>
            <person name="Leung J."/>
            <person name="Bukari Y."/>
            <person name="Amoako-Attah I."/>
            <person name="Meinhardt L.W."/>
            <person name="Bailey B.A."/>
            <person name="Cohen S.P."/>
        </authorList>
    </citation>
    <scope>NUCLEOTIDE SEQUENCE [LARGE SCALE GENOMIC DNA]</scope>
    <source>
        <strain evidence="14 15">GH-19</strain>
    </source>
</reference>
<sequence>MPPFQVTFQGEIHFPAQTADGRFHCICTWAQCQKLYSTFKGLKEHLKRAEKSLQAERSKIEKTVPISDSAPSEHDPGTLKDNDNITAGVPSGPPPDLDERELSTGTENHVAATQPKAVQTASDPYLSTLGLLVNNSIQRIICVDCGNVVPIEHVSAHVKDRHGLKCNQSQLHDAASRHGIPNGFPTIDHATPIAQVEGLPLYEGIPCSKCTKGFRDQRTLKAHLRGDHNINGAVPIPTSRIYMQQWNGGDHKTYFRVIPQSNPTSAVLDHVAEIRACIDQSADKLEQDLDKYALVEPFFYKNHWHHHIQNHSISELHCLGLPPKEEEFPGLRHSVDQALRTSISMISHVPRNILQHLNTTTPTKGISNSPFSAPVAEDSITSYIRPAICIIAFLLRPKVQYTLPPLPITIRNQIDDIKAKLATNKAVSEWRVLNLFNSLWSTEWIPTQDSPIADPTISWLILHSLNKNGAFIPVTSISPVLARIKFLMRLVFMRFMLVAQETSSWKASLEQYEDFFQERFKGSTFDIISSYSHQAASVALHTKSLPKGYWVDRSSFLHLLWKGDHIHWSAFKQMLAGMEEKLVSKFQQLTYGLSTELEFQSLTDDVSNHSVGFSFLVDFRNKRLLPKTDTLLAHLLADKELVHKVLQGCDADGKPIWNLQFLIRFLRDYANFQQLLLTRIEILAVGFRGSEITQTTFCNTQLRTRRNLYIIDNFVVLAGIYNKTSYLKGHDNLVPRALDAFTATLVLNDLIYLRPLAQFATYLVFPKDSPAQSLYKHMMFVNYGILFTSDDLSLAMQQWTEKYLSARIGLADLRHISVMFRREHCPSTVIDDDDLADMPTNQALLSGHSARTEDRVYAMTWEDLFSRSSHQFLNVMLSGCADFHVFAGAVPAGILLHFSKVRSASFSELAEQGLFSTTPSVLHHSNVEQVMNNMILKALQSLIPSLLQPVVDNAITAGFEKWMSKLAVINRNFDSSLLSTPQSLLLNVSQDNDLVVKPLDLNWPLTSAATEEFNTPPTLHSSVVTKSSLISHKGKGKCVLPPPALHANDINNDDFVEERLLDVLVDLLPMHSRAWKSDEQRHAAEVIYACTSDVLLVMATGGGKTITVILPALLEDKFTIIVVPLLSLLQDYKRRLNAMNVSYQVYDGNPNELHESSNLILSTIDMAQTSEFRSAIAILHEGVKPVARVVIDEAHSALVGHTYRKRMEAVYNLRLVECAMVCLTGTCPIELQDSLVHAYSLHDPLVMRSSTDRPELRYSVKNCDGMDHVKEMVLLILNERSHYLNAPGKAIIFVTTLNQGVAIRSMVQGQTPHKCAEFYHGGLGPEEREKIYSDWFTILDEGHAVLIATNALSSGNDYPHVRFVIHAGTPFDFSEWQQSNCRAGRDGVKAFCYTLTHLRRPLPQKLRHEPDPRGVVQLDRLLFDQDFDCGRYEITAYFDGLRQAVKCTNVALRCWRCKERQNETRPLSPPNPPSPKHKSDDEDSDSDSDSNSDSHAPVYRPQATTLPTTTHSTASTYGNASISNGQKIDKPVVLAPDTQDFDVPVITSVTNNLHSDNQSLGKRRQSHAYEAHERVVRRRTEDHQDADHYLDNFPPQAIMIFEIALWFPHTSLEGQRILKWLLISQNPFAIMVATSKSAGVAMFHSAMINFTHHSPRTSMVVYMLIDC</sequence>
<evidence type="ECO:0000259" key="11">
    <source>
        <dbReference type="PROSITE" id="PS50157"/>
    </source>
</evidence>
<evidence type="ECO:0000256" key="6">
    <source>
        <dbReference type="ARBA" id="ARBA00023242"/>
    </source>
</evidence>
<organism evidence="14 15">
    <name type="scientific">Marasmiellus scandens</name>
    <dbReference type="NCBI Taxonomy" id="2682957"/>
    <lineage>
        <taxon>Eukaryota</taxon>
        <taxon>Fungi</taxon>
        <taxon>Dikarya</taxon>
        <taxon>Basidiomycota</taxon>
        <taxon>Agaricomycotina</taxon>
        <taxon>Agaricomycetes</taxon>
        <taxon>Agaricomycetidae</taxon>
        <taxon>Agaricales</taxon>
        <taxon>Marasmiineae</taxon>
        <taxon>Omphalotaceae</taxon>
        <taxon>Marasmiellus</taxon>
    </lineage>
</organism>
<gene>
    <name evidence="14" type="ORF">VKT23_018397</name>
</gene>
<keyword evidence="5" id="KW-0413">Isomerase</keyword>
<dbReference type="PROSITE" id="PS00028">
    <property type="entry name" value="ZINC_FINGER_C2H2_1"/>
    <property type="match status" value="1"/>
</dbReference>
<evidence type="ECO:0000256" key="2">
    <source>
        <dbReference type="ARBA" id="ARBA00022741"/>
    </source>
</evidence>
<dbReference type="InterPro" id="IPR027417">
    <property type="entry name" value="P-loop_NTPase"/>
</dbReference>
<dbReference type="SMART" id="SM00487">
    <property type="entry name" value="DEXDc"/>
    <property type="match status" value="1"/>
</dbReference>
<dbReference type="InterPro" id="IPR014001">
    <property type="entry name" value="Helicase_ATP-bd"/>
</dbReference>
<keyword evidence="3" id="KW-0067">ATP-binding</keyword>